<keyword evidence="2" id="KW-1185">Reference proteome</keyword>
<dbReference type="Proteomes" id="UP000036403">
    <property type="component" value="Unassembled WGS sequence"/>
</dbReference>
<evidence type="ECO:0000313" key="1">
    <source>
        <dbReference type="EMBL" id="KMQ93246.1"/>
    </source>
</evidence>
<gene>
    <name evidence="1" type="ORF">RF55_6662</name>
</gene>
<dbReference type="EMBL" id="LBMM01003679">
    <property type="protein sequence ID" value="KMQ93246.1"/>
    <property type="molecule type" value="Genomic_DNA"/>
</dbReference>
<proteinExistence type="predicted"/>
<accession>A0A0J7KSF6</accession>
<dbReference type="PaxDb" id="67767-A0A0J7KSF6"/>
<organism evidence="1 2">
    <name type="scientific">Lasius niger</name>
    <name type="common">Black garden ant</name>
    <dbReference type="NCBI Taxonomy" id="67767"/>
    <lineage>
        <taxon>Eukaryota</taxon>
        <taxon>Metazoa</taxon>
        <taxon>Ecdysozoa</taxon>
        <taxon>Arthropoda</taxon>
        <taxon>Hexapoda</taxon>
        <taxon>Insecta</taxon>
        <taxon>Pterygota</taxon>
        <taxon>Neoptera</taxon>
        <taxon>Endopterygota</taxon>
        <taxon>Hymenoptera</taxon>
        <taxon>Apocrita</taxon>
        <taxon>Aculeata</taxon>
        <taxon>Formicoidea</taxon>
        <taxon>Formicidae</taxon>
        <taxon>Formicinae</taxon>
        <taxon>Lasius</taxon>
        <taxon>Lasius</taxon>
    </lineage>
</organism>
<dbReference type="AlphaFoldDB" id="A0A0J7KSF6"/>
<reference evidence="1 2" key="1">
    <citation type="submission" date="2015-04" db="EMBL/GenBank/DDBJ databases">
        <title>Lasius niger genome sequencing.</title>
        <authorList>
            <person name="Konorov E.A."/>
            <person name="Nikitin M.A."/>
            <person name="Kirill M.V."/>
            <person name="Chang P."/>
        </authorList>
    </citation>
    <scope>NUCLEOTIDE SEQUENCE [LARGE SCALE GENOMIC DNA]</scope>
    <source>
        <tissue evidence="1">Whole</tissue>
    </source>
</reference>
<protein>
    <submittedName>
        <fullName evidence="1">Peroxin 14</fullName>
    </submittedName>
</protein>
<sequence length="106" mass="11740">MKELVPEELLKWVAKATTEVELVAGESRSLMGEPVNKFRMATRRVHAAALELAKRAVATGENWHVRENARLREQVIGLKKDVEALRAEEASLRGKAAFHSGPGNPK</sequence>
<name>A0A0J7KSF6_LASNI</name>
<comment type="caution">
    <text evidence="1">The sequence shown here is derived from an EMBL/GenBank/DDBJ whole genome shotgun (WGS) entry which is preliminary data.</text>
</comment>
<evidence type="ECO:0000313" key="2">
    <source>
        <dbReference type="Proteomes" id="UP000036403"/>
    </source>
</evidence>